<comment type="caution">
    <text evidence="3">The sequence shown here is derived from an EMBL/GenBank/DDBJ whole genome shotgun (WGS) entry which is preliminary data.</text>
</comment>
<feature type="compositionally biased region" description="Polar residues" evidence="1">
    <location>
        <begin position="129"/>
        <end position="147"/>
    </location>
</feature>
<feature type="compositionally biased region" description="Basic and acidic residues" evidence="1">
    <location>
        <begin position="61"/>
        <end position="74"/>
    </location>
</feature>
<feature type="compositionally biased region" description="Basic residues" evidence="1">
    <location>
        <begin position="225"/>
        <end position="238"/>
    </location>
</feature>
<accession>A0A813LPK9</accession>
<feature type="region of interest" description="Disordered" evidence="1">
    <location>
        <begin position="1"/>
        <end position="267"/>
    </location>
</feature>
<feature type="domain" description="Histone RNA hairpin-binding protein RNA-binding" evidence="2">
    <location>
        <begin position="223"/>
        <end position="285"/>
    </location>
</feature>
<gene>
    <name evidence="3" type="ORF">PGLA2088_LOCUS45999</name>
</gene>
<dbReference type="Gene3D" id="1.10.8.1120">
    <property type="entry name" value="Histone RNA hairpin-binding protein RNA-binding domain"/>
    <property type="match status" value="1"/>
</dbReference>
<dbReference type="Pfam" id="PF15247">
    <property type="entry name" value="SLBP_RNA_bind"/>
    <property type="match status" value="1"/>
</dbReference>
<feature type="compositionally biased region" description="Polar residues" evidence="1">
    <location>
        <begin position="92"/>
        <end position="112"/>
    </location>
</feature>
<evidence type="ECO:0000256" key="1">
    <source>
        <dbReference type="SAM" id="MobiDB-lite"/>
    </source>
</evidence>
<dbReference type="EMBL" id="CAJNNW010036007">
    <property type="protein sequence ID" value="CAE8731410.1"/>
    <property type="molecule type" value="Genomic_DNA"/>
</dbReference>
<dbReference type="InterPro" id="IPR029344">
    <property type="entry name" value="SLBP_RNA_bind"/>
</dbReference>
<feature type="compositionally biased region" description="Polar residues" evidence="1">
    <location>
        <begin position="165"/>
        <end position="177"/>
    </location>
</feature>
<dbReference type="AlphaFoldDB" id="A0A813LPK9"/>
<reference evidence="3" key="1">
    <citation type="submission" date="2021-02" db="EMBL/GenBank/DDBJ databases">
        <authorList>
            <person name="Dougan E. K."/>
            <person name="Rhodes N."/>
            <person name="Thang M."/>
            <person name="Chan C."/>
        </authorList>
    </citation>
    <scope>NUCLEOTIDE SEQUENCE</scope>
</reference>
<dbReference type="Proteomes" id="UP000626109">
    <property type="component" value="Unassembled WGS sequence"/>
</dbReference>
<dbReference type="GO" id="GO:0003723">
    <property type="term" value="F:RNA binding"/>
    <property type="evidence" value="ECO:0007669"/>
    <property type="project" value="InterPro"/>
</dbReference>
<evidence type="ECO:0000313" key="4">
    <source>
        <dbReference type="Proteomes" id="UP000626109"/>
    </source>
</evidence>
<evidence type="ECO:0000313" key="3">
    <source>
        <dbReference type="EMBL" id="CAE8731410.1"/>
    </source>
</evidence>
<organism evidence="3 4">
    <name type="scientific">Polarella glacialis</name>
    <name type="common">Dinoflagellate</name>
    <dbReference type="NCBI Taxonomy" id="89957"/>
    <lineage>
        <taxon>Eukaryota</taxon>
        <taxon>Sar</taxon>
        <taxon>Alveolata</taxon>
        <taxon>Dinophyceae</taxon>
        <taxon>Suessiales</taxon>
        <taxon>Suessiaceae</taxon>
        <taxon>Polarella</taxon>
    </lineage>
</organism>
<name>A0A813LPK9_POLGL</name>
<dbReference type="InterPro" id="IPR038294">
    <property type="entry name" value="SLBP_RNA_bind_sf"/>
</dbReference>
<proteinExistence type="predicted"/>
<evidence type="ECO:0000259" key="2">
    <source>
        <dbReference type="Pfam" id="PF15247"/>
    </source>
</evidence>
<protein>
    <recommendedName>
        <fullName evidence="2">Histone RNA hairpin-binding protein RNA-binding domain-containing protein</fullName>
    </recommendedName>
</protein>
<feature type="compositionally biased region" description="Polar residues" evidence="1">
    <location>
        <begin position="21"/>
        <end position="51"/>
    </location>
</feature>
<sequence>MAAVGMPFGDETKPRWADMVDSSQENSQAQASPPVQHTQDSYESQPHLTQDSQERGALCELFRDGADLSPEKLRIQTSPPALQGEACERPAAQSSLRPAAQPSLSRSAQFTQEAVGEALAGDSEEVRQTTRAPLSSVLESALTSSLGASPINRRTTTKRGVVRPRQQQPLTIQTSPASRRVRARGQLAAREAPTEVPEPSPERRQAQTERQPQARSGEEWEPIIAKRRQVVTSHKRRPDYKAFTASKTKEERSENEPMTPDFEGRISKRTWESTIQDWRVKIRDWYERNGGQAVDEIIDLEIEPMRPSTWSN</sequence>